<dbReference type="EMBL" id="PVUB01000004">
    <property type="protein sequence ID" value="PRZ23965.1"/>
    <property type="molecule type" value="Genomic_DNA"/>
</dbReference>
<dbReference type="AlphaFoldDB" id="A0A1M5LFV0"/>
<reference evidence="1 4" key="3">
    <citation type="submission" date="2018-03" db="EMBL/GenBank/DDBJ databases">
        <title>Genomic Encyclopedia of Archaeal and Bacterial Type Strains, Phase II (KMG-II): from individual species to whole genera.</title>
        <authorList>
            <person name="Goeker M."/>
        </authorList>
    </citation>
    <scope>NUCLEOTIDE SEQUENCE [LARGE SCALE GENOMIC DNA]</scope>
    <source>
        <strain evidence="1 4">DSM 17797</strain>
    </source>
</reference>
<keyword evidence="4" id="KW-1185">Reference proteome</keyword>
<evidence type="ECO:0000313" key="2">
    <source>
        <dbReference type="EMBL" id="SHG63927.1"/>
    </source>
</evidence>
<evidence type="ECO:0000313" key="3">
    <source>
        <dbReference type="Proteomes" id="UP000184384"/>
    </source>
</evidence>
<sequence>MSLLGKKGIDYIPIVIKKKSKKDKMIIDLDLSSVSKEKAIVTNGLISGLCSHCDDNLHCDWKRNNKMFCEHYQ</sequence>
<accession>A0A1M5LFV0</accession>
<dbReference type="Proteomes" id="UP000237771">
    <property type="component" value="Unassembled WGS sequence"/>
</dbReference>
<protein>
    <submittedName>
        <fullName evidence="2">Uncharacterized protein</fullName>
    </submittedName>
</protein>
<evidence type="ECO:0000313" key="4">
    <source>
        <dbReference type="Proteomes" id="UP000237771"/>
    </source>
</evidence>
<organism evidence="2 3">
    <name type="scientific">Flavobacterium granuli</name>
    <dbReference type="NCBI Taxonomy" id="280093"/>
    <lineage>
        <taxon>Bacteria</taxon>
        <taxon>Pseudomonadati</taxon>
        <taxon>Bacteroidota</taxon>
        <taxon>Flavobacteriia</taxon>
        <taxon>Flavobacteriales</taxon>
        <taxon>Flavobacteriaceae</taxon>
        <taxon>Flavobacterium</taxon>
    </lineage>
</organism>
<reference evidence="3" key="2">
    <citation type="submission" date="2016-11" db="EMBL/GenBank/DDBJ databases">
        <authorList>
            <person name="Varghese N."/>
            <person name="Submissions S."/>
        </authorList>
    </citation>
    <scope>NUCLEOTIDE SEQUENCE [LARGE SCALE GENOMIC DNA]</scope>
    <source>
        <strain evidence="3">DSM 19729</strain>
    </source>
</reference>
<name>A0A1M5LFV0_9FLAO</name>
<evidence type="ECO:0000313" key="1">
    <source>
        <dbReference type="EMBL" id="PRZ23965.1"/>
    </source>
</evidence>
<dbReference type="OrthoDB" id="1364630at2"/>
<dbReference type="EMBL" id="FQWO01000003">
    <property type="protein sequence ID" value="SHG63927.1"/>
    <property type="molecule type" value="Genomic_DNA"/>
</dbReference>
<reference evidence="2" key="1">
    <citation type="submission" date="2016-11" db="EMBL/GenBank/DDBJ databases">
        <authorList>
            <person name="Jaros S."/>
            <person name="Januszkiewicz K."/>
            <person name="Wedrychowicz H."/>
        </authorList>
    </citation>
    <scope>NUCLEOTIDE SEQUENCE [LARGE SCALE GENOMIC DNA]</scope>
    <source>
        <strain evidence="2">DSM 19729</strain>
    </source>
</reference>
<gene>
    <name evidence="1" type="ORF">BC624_10476</name>
    <name evidence="2" type="ORF">SAMN05443373_10376</name>
</gene>
<dbReference type="RefSeq" id="WP_072941291.1">
    <property type="nucleotide sequence ID" value="NZ_FQWO01000003.1"/>
</dbReference>
<dbReference type="Proteomes" id="UP000184384">
    <property type="component" value="Unassembled WGS sequence"/>
</dbReference>
<proteinExistence type="predicted"/>
<dbReference type="STRING" id="280093.SAMN05443373_10376"/>